<dbReference type="SMART" id="SM00862">
    <property type="entry name" value="Trans_reg_C"/>
    <property type="match status" value="1"/>
</dbReference>
<dbReference type="Gene3D" id="6.10.250.690">
    <property type="match status" value="1"/>
</dbReference>
<evidence type="ECO:0000256" key="7">
    <source>
        <dbReference type="PROSITE-ProRule" id="PRU01091"/>
    </source>
</evidence>
<dbReference type="Gene3D" id="1.10.10.10">
    <property type="entry name" value="Winged helix-like DNA-binding domain superfamily/Winged helix DNA-binding domain"/>
    <property type="match status" value="1"/>
</dbReference>
<dbReference type="GO" id="GO:0000976">
    <property type="term" value="F:transcription cis-regulatory region binding"/>
    <property type="evidence" value="ECO:0007669"/>
    <property type="project" value="TreeGrafter"/>
</dbReference>
<evidence type="ECO:0000256" key="4">
    <source>
        <dbReference type="ARBA" id="ARBA00023125"/>
    </source>
</evidence>
<dbReference type="Pfam" id="PF00486">
    <property type="entry name" value="Trans_reg_C"/>
    <property type="match status" value="1"/>
</dbReference>
<feature type="domain" description="Response regulatory" evidence="8">
    <location>
        <begin position="7"/>
        <end position="123"/>
    </location>
</feature>
<evidence type="ECO:0000256" key="2">
    <source>
        <dbReference type="ARBA" id="ARBA00023012"/>
    </source>
</evidence>
<feature type="modified residue" description="4-aspartylphosphate" evidence="6">
    <location>
        <position position="56"/>
    </location>
</feature>
<evidence type="ECO:0000256" key="5">
    <source>
        <dbReference type="ARBA" id="ARBA00023163"/>
    </source>
</evidence>
<evidence type="ECO:0000259" key="9">
    <source>
        <dbReference type="PROSITE" id="PS51755"/>
    </source>
</evidence>
<dbReference type="AlphaFoldDB" id="A0A399DW41"/>
<name>A0A399DW41_9DEIN</name>
<dbReference type="SMART" id="SM00448">
    <property type="entry name" value="REC"/>
    <property type="match status" value="1"/>
</dbReference>
<feature type="DNA-binding region" description="OmpR/PhoB-type" evidence="7">
    <location>
        <begin position="131"/>
        <end position="223"/>
    </location>
</feature>
<dbReference type="GO" id="GO:0032993">
    <property type="term" value="C:protein-DNA complex"/>
    <property type="evidence" value="ECO:0007669"/>
    <property type="project" value="TreeGrafter"/>
</dbReference>
<evidence type="ECO:0000256" key="3">
    <source>
        <dbReference type="ARBA" id="ARBA00023015"/>
    </source>
</evidence>
<evidence type="ECO:0000313" key="11">
    <source>
        <dbReference type="Proteomes" id="UP000266089"/>
    </source>
</evidence>
<evidence type="ECO:0000313" key="10">
    <source>
        <dbReference type="EMBL" id="RIH76287.1"/>
    </source>
</evidence>
<evidence type="ECO:0000259" key="8">
    <source>
        <dbReference type="PROSITE" id="PS50110"/>
    </source>
</evidence>
<dbReference type="CDD" id="cd00383">
    <property type="entry name" value="trans_reg_C"/>
    <property type="match status" value="1"/>
</dbReference>
<dbReference type="InterPro" id="IPR001867">
    <property type="entry name" value="OmpR/PhoB-type_DNA-bd"/>
</dbReference>
<keyword evidence="1 6" id="KW-0597">Phosphoprotein</keyword>
<dbReference type="InterPro" id="IPR011006">
    <property type="entry name" value="CheY-like_superfamily"/>
</dbReference>
<dbReference type="EMBL" id="QWKX01000046">
    <property type="protein sequence ID" value="RIH76287.1"/>
    <property type="molecule type" value="Genomic_DNA"/>
</dbReference>
<dbReference type="InterPro" id="IPR001789">
    <property type="entry name" value="Sig_transdc_resp-reg_receiver"/>
</dbReference>
<feature type="domain" description="OmpR/PhoB-type" evidence="9">
    <location>
        <begin position="131"/>
        <end position="223"/>
    </location>
</feature>
<organism evidence="10 11">
    <name type="scientific">Meiothermus taiwanensis</name>
    <dbReference type="NCBI Taxonomy" id="172827"/>
    <lineage>
        <taxon>Bacteria</taxon>
        <taxon>Thermotogati</taxon>
        <taxon>Deinococcota</taxon>
        <taxon>Deinococci</taxon>
        <taxon>Thermales</taxon>
        <taxon>Thermaceae</taxon>
        <taxon>Meiothermus</taxon>
    </lineage>
</organism>
<dbReference type="GO" id="GO:0000156">
    <property type="term" value="F:phosphorelay response regulator activity"/>
    <property type="evidence" value="ECO:0007669"/>
    <property type="project" value="TreeGrafter"/>
</dbReference>
<sequence>MQTGTMRLLLVEDEPNIARPLTRALEAQGHQVRHAPDLTTARARLAEAEPDLMILDVRLPESEDGGFILAREARAAGYKGPILFMTARDALADRVMGLDEGGDDYVVKPFDLPELLARVRALLRRVSEVKQSRVSLGPLELDLASRSVRWEGRSVELSPREYALLERLALFPGRVYSPEELLDLIWGEEASDTGVVKVCVHHLRSKLDSRVVRTVPGGYRLGVEP</sequence>
<dbReference type="GO" id="GO:0005829">
    <property type="term" value="C:cytosol"/>
    <property type="evidence" value="ECO:0007669"/>
    <property type="project" value="TreeGrafter"/>
</dbReference>
<dbReference type="Pfam" id="PF00072">
    <property type="entry name" value="Response_reg"/>
    <property type="match status" value="1"/>
</dbReference>
<comment type="caution">
    <text evidence="10">The sequence shown here is derived from an EMBL/GenBank/DDBJ whole genome shotgun (WGS) entry which is preliminary data.</text>
</comment>
<dbReference type="Gene3D" id="3.40.50.2300">
    <property type="match status" value="1"/>
</dbReference>
<dbReference type="GO" id="GO:0006355">
    <property type="term" value="P:regulation of DNA-templated transcription"/>
    <property type="evidence" value="ECO:0007669"/>
    <property type="project" value="InterPro"/>
</dbReference>
<dbReference type="SUPFAM" id="SSF52172">
    <property type="entry name" value="CheY-like"/>
    <property type="match status" value="1"/>
</dbReference>
<proteinExistence type="predicted"/>
<keyword evidence="3" id="KW-0805">Transcription regulation</keyword>
<keyword evidence="5" id="KW-0804">Transcription</keyword>
<protein>
    <submittedName>
        <fullName evidence="10">Transcriptional activator protein CopR</fullName>
    </submittedName>
</protein>
<gene>
    <name evidence="10" type="primary">copR</name>
    <name evidence="10" type="ORF">Mcate_01836</name>
</gene>
<evidence type="ECO:0000256" key="6">
    <source>
        <dbReference type="PROSITE-ProRule" id="PRU00169"/>
    </source>
</evidence>
<accession>A0A399DW41</accession>
<reference evidence="10 11" key="1">
    <citation type="submission" date="2018-08" db="EMBL/GenBank/DDBJ databases">
        <title>Meiothermus cateniformans JCM 15151 genome sequencing project.</title>
        <authorList>
            <person name="Da Costa M.S."/>
            <person name="Albuquerque L."/>
            <person name="Raposo P."/>
            <person name="Froufe H.J.C."/>
            <person name="Barroso C.S."/>
            <person name="Egas C."/>
        </authorList>
    </citation>
    <scope>NUCLEOTIDE SEQUENCE [LARGE SCALE GENOMIC DNA]</scope>
    <source>
        <strain evidence="10 11">JCM 15151</strain>
    </source>
</reference>
<dbReference type="PROSITE" id="PS50110">
    <property type="entry name" value="RESPONSE_REGULATORY"/>
    <property type="match status" value="1"/>
</dbReference>
<dbReference type="PANTHER" id="PTHR48111">
    <property type="entry name" value="REGULATOR OF RPOS"/>
    <property type="match status" value="1"/>
</dbReference>
<dbReference type="InterPro" id="IPR039420">
    <property type="entry name" value="WalR-like"/>
</dbReference>
<dbReference type="PANTHER" id="PTHR48111:SF22">
    <property type="entry name" value="REGULATOR OF RPOS"/>
    <property type="match status" value="1"/>
</dbReference>
<dbReference type="InterPro" id="IPR036388">
    <property type="entry name" value="WH-like_DNA-bd_sf"/>
</dbReference>
<dbReference type="Proteomes" id="UP000266089">
    <property type="component" value="Unassembled WGS sequence"/>
</dbReference>
<keyword evidence="4 7" id="KW-0238">DNA-binding</keyword>
<keyword evidence="2" id="KW-0902">Two-component regulatory system</keyword>
<dbReference type="PROSITE" id="PS51755">
    <property type="entry name" value="OMPR_PHOB"/>
    <property type="match status" value="1"/>
</dbReference>
<evidence type="ECO:0000256" key="1">
    <source>
        <dbReference type="ARBA" id="ARBA00022553"/>
    </source>
</evidence>